<dbReference type="InterPro" id="IPR024072">
    <property type="entry name" value="DHFR-like_dom_sf"/>
</dbReference>
<dbReference type="UniPathway" id="UPA00077">
    <property type="reaction ID" value="UER00158"/>
</dbReference>
<feature type="domain" description="DHFR" evidence="11">
    <location>
        <begin position="12"/>
        <end position="170"/>
    </location>
</feature>
<dbReference type="RefSeq" id="WP_145275576.1">
    <property type="nucleotide sequence ID" value="NZ_CP036272.1"/>
</dbReference>
<organism evidence="12 13">
    <name type="scientific">Stieleria bergensis</name>
    <dbReference type="NCBI Taxonomy" id="2528025"/>
    <lineage>
        <taxon>Bacteria</taxon>
        <taxon>Pseudomonadati</taxon>
        <taxon>Planctomycetota</taxon>
        <taxon>Planctomycetia</taxon>
        <taxon>Pirellulales</taxon>
        <taxon>Pirellulaceae</taxon>
        <taxon>Stieleria</taxon>
    </lineage>
</organism>
<dbReference type="InterPro" id="IPR012259">
    <property type="entry name" value="DHFR"/>
</dbReference>
<keyword evidence="4 8" id="KW-0554">One-carbon metabolism</keyword>
<evidence type="ECO:0000256" key="9">
    <source>
        <dbReference type="RuleBase" id="RU004474"/>
    </source>
</evidence>
<evidence type="ECO:0000313" key="13">
    <source>
        <dbReference type="Proteomes" id="UP000315003"/>
    </source>
</evidence>
<dbReference type="GO" id="GO:0046654">
    <property type="term" value="P:tetrahydrofolate biosynthetic process"/>
    <property type="evidence" value="ECO:0007669"/>
    <property type="project" value="UniProtKB-UniPathway"/>
</dbReference>
<dbReference type="GO" id="GO:0046452">
    <property type="term" value="P:dihydrofolate metabolic process"/>
    <property type="evidence" value="ECO:0007669"/>
    <property type="project" value="TreeGrafter"/>
</dbReference>
<evidence type="ECO:0000256" key="10">
    <source>
        <dbReference type="SAM" id="MobiDB-lite"/>
    </source>
</evidence>
<reference evidence="12 13" key="1">
    <citation type="submission" date="2019-02" db="EMBL/GenBank/DDBJ databases">
        <title>Deep-cultivation of Planctomycetes and their phenomic and genomic characterization uncovers novel biology.</title>
        <authorList>
            <person name="Wiegand S."/>
            <person name="Jogler M."/>
            <person name="Boedeker C."/>
            <person name="Pinto D."/>
            <person name="Vollmers J."/>
            <person name="Rivas-Marin E."/>
            <person name="Kohn T."/>
            <person name="Peeters S.H."/>
            <person name="Heuer A."/>
            <person name="Rast P."/>
            <person name="Oberbeckmann S."/>
            <person name="Bunk B."/>
            <person name="Jeske O."/>
            <person name="Meyerdierks A."/>
            <person name="Storesund J.E."/>
            <person name="Kallscheuer N."/>
            <person name="Luecker S."/>
            <person name="Lage O.M."/>
            <person name="Pohl T."/>
            <person name="Merkel B.J."/>
            <person name="Hornburger P."/>
            <person name="Mueller R.-W."/>
            <person name="Bruemmer F."/>
            <person name="Labrenz M."/>
            <person name="Spormann A.M."/>
            <person name="Op den Camp H."/>
            <person name="Overmann J."/>
            <person name="Amann R."/>
            <person name="Jetten M.S.M."/>
            <person name="Mascher T."/>
            <person name="Medema M.H."/>
            <person name="Devos D.P."/>
            <person name="Kaster A.-K."/>
            <person name="Ovreas L."/>
            <person name="Rohde M."/>
            <person name="Galperin M.Y."/>
            <person name="Jogler C."/>
        </authorList>
    </citation>
    <scope>NUCLEOTIDE SEQUENCE [LARGE SCALE GENOMIC DNA]</scope>
    <source>
        <strain evidence="12 13">SV_7m_r</strain>
    </source>
</reference>
<comment type="similarity">
    <text evidence="2 8 9">Belongs to the dihydrofolate reductase family.</text>
</comment>
<keyword evidence="6 8" id="KW-0560">Oxidoreductase</keyword>
<dbReference type="PROSITE" id="PS51330">
    <property type="entry name" value="DHFR_2"/>
    <property type="match status" value="1"/>
</dbReference>
<dbReference type="Proteomes" id="UP000315003">
    <property type="component" value="Chromosome"/>
</dbReference>
<dbReference type="InterPro" id="IPR017925">
    <property type="entry name" value="DHFR_CS"/>
</dbReference>
<evidence type="ECO:0000256" key="4">
    <source>
        <dbReference type="ARBA" id="ARBA00022563"/>
    </source>
</evidence>
<evidence type="ECO:0000256" key="1">
    <source>
        <dbReference type="ARBA" id="ARBA00004903"/>
    </source>
</evidence>
<dbReference type="OrthoDB" id="9804315at2"/>
<proteinExistence type="inferred from homology"/>
<gene>
    <name evidence="12" type="primary">dhfrIII</name>
    <name evidence="12" type="ORF">SV7mr_40080</name>
</gene>
<dbReference type="GO" id="GO:0050661">
    <property type="term" value="F:NADP binding"/>
    <property type="evidence" value="ECO:0007669"/>
    <property type="project" value="InterPro"/>
</dbReference>
<evidence type="ECO:0000313" key="12">
    <source>
        <dbReference type="EMBL" id="QDT61472.1"/>
    </source>
</evidence>
<dbReference type="PROSITE" id="PS00075">
    <property type="entry name" value="DHFR_1"/>
    <property type="match status" value="1"/>
</dbReference>
<dbReference type="GO" id="GO:0046655">
    <property type="term" value="P:folic acid metabolic process"/>
    <property type="evidence" value="ECO:0007669"/>
    <property type="project" value="TreeGrafter"/>
</dbReference>
<dbReference type="PANTHER" id="PTHR48069:SF3">
    <property type="entry name" value="DIHYDROFOLATE REDUCTASE"/>
    <property type="match status" value="1"/>
</dbReference>
<accession>A0A517SZG9</accession>
<dbReference type="Gene3D" id="3.40.430.10">
    <property type="entry name" value="Dihydrofolate Reductase, subunit A"/>
    <property type="match status" value="1"/>
</dbReference>
<dbReference type="SUPFAM" id="SSF53597">
    <property type="entry name" value="Dihydrofolate reductase-like"/>
    <property type="match status" value="1"/>
</dbReference>
<dbReference type="EC" id="1.5.1.3" evidence="3 8"/>
<keyword evidence="5 8" id="KW-0521">NADP</keyword>
<comment type="catalytic activity">
    <reaction evidence="8">
        <text>(6S)-5,6,7,8-tetrahydrofolate + NADP(+) = 7,8-dihydrofolate + NADPH + H(+)</text>
        <dbReference type="Rhea" id="RHEA:15009"/>
        <dbReference type="ChEBI" id="CHEBI:15378"/>
        <dbReference type="ChEBI" id="CHEBI:57451"/>
        <dbReference type="ChEBI" id="CHEBI:57453"/>
        <dbReference type="ChEBI" id="CHEBI:57783"/>
        <dbReference type="ChEBI" id="CHEBI:58349"/>
        <dbReference type="EC" id="1.5.1.3"/>
    </reaction>
</comment>
<dbReference type="Pfam" id="PF00186">
    <property type="entry name" value="DHFR_1"/>
    <property type="match status" value="1"/>
</dbReference>
<evidence type="ECO:0000256" key="5">
    <source>
        <dbReference type="ARBA" id="ARBA00022857"/>
    </source>
</evidence>
<dbReference type="InterPro" id="IPR001796">
    <property type="entry name" value="DHFR_dom"/>
</dbReference>
<evidence type="ECO:0000256" key="2">
    <source>
        <dbReference type="ARBA" id="ARBA00009539"/>
    </source>
</evidence>
<comment type="pathway">
    <text evidence="1 8">Cofactor biosynthesis; tetrahydrofolate biosynthesis; 5,6,7,8-tetrahydrofolate from 7,8-dihydrofolate: step 1/1.</text>
</comment>
<dbReference type="AlphaFoldDB" id="A0A517SZG9"/>
<name>A0A517SZG9_9BACT</name>
<dbReference type="GO" id="GO:0005829">
    <property type="term" value="C:cytosol"/>
    <property type="evidence" value="ECO:0007669"/>
    <property type="project" value="TreeGrafter"/>
</dbReference>
<dbReference type="PIRSF" id="PIRSF000194">
    <property type="entry name" value="DHFR"/>
    <property type="match status" value="1"/>
</dbReference>
<evidence type="ECO:0000256" key="8">
    <source>
        <dbReference type="PIRNR" id="PIRNR000194"/>
    </source>
</evidence>
<sequence>MQQQANSTPRVGFTALVAMTDAGVIGKDGTMPWRLRSDLQRFKQLTMGGVLIMGRKTFDSIGRPLPGRGTIVITRQPDWSFADPAVQVAGSIEKALTLIADRQAYVVGGAQIYRQMMDHCDRVHLTRVLADVPGDTHLELDLSAFSRLSSEAVPAGPKDDHETQFETWQRGPDGGET</sequence>
<protein>
    <recommendedName>
        <fullName evidence="3 8">Dihydrofolate reductase</fullName>
        <ecNumber evidence="3 8">1.5.1.3</ecNumber>
    </recommendedName>
</protein>
<evidence type="ECO:0000256" key="6">
    <source>
        <dbReference type="ARBA" id="ARBA00023002"/>
    </source>
</evidence>
<dbReference type="EMBL" id="CP036272">
    <property type="protein sequence ID" value="QDT61472.1"/>
    <property type="molecule type" value="Genomic_DNA"/>
</dbReference>
<feature type="region of interest" description="Disordered" evidence="10">
    <location>
        <begin position="151"/>
        <end position="177"/>
    </location>
</feature>
<comment type="function">
    <text evidence="7 8">Key enzyme in folate metabolism. Catalyzes an essential reaction for de novo glycine and purine synthesis, and for DNA precursor synthesis.</text>
</comment>
<evidence type="ECO:0000256" key="7">
    <source>
        <dbReference type="ARBA" id="ARBA00025067"/>
    </source>
</evidence>
<dbReference type="PANTHER" id="PTHR48069">
    <property type="entry name" value="DIHYDROFOLATE REDUCTASE"/>
    <property type="match status" value="1"/>
</dbReference>
<keyword evidence="13" id="KW-1185">Reference proteome</keyword>
<dbReference type="PRINTS" id="PR00070">
    <property type="entry name" value="DHFR"/>
</dbReference>
<dbReference type="GO" id="GO:0006730">
    <property type="term" value="P:one-carbon metabolic process"/>
    <property type="evidence" value="ECO:0007669"/>
    <property type="project" value="UniProtKB-KW"/>
</dbReference>
<evidence type="ECO:0000259" key="11">
    <source>
        <dbReference type="PROSITE" id="PS51330"/>
    </source>
</evidence>
<evidence type="ECO:0000256" key="3">
    <source>
        <dbReference type="ARBA" id="ARBA00012856"/>
    </source>
</evidence>
<dbReference type="GO" id="GO:0004146">
    <property type="term" value="F:dihydrofolate reductase activity"/>
    <property type="evidence" value="ECO:0007669"/>
    <property type="project" value="UniProtKB-EC"/>
</dbReference>
<dbReference type="CDD" id="cd00209">
    <property type="entry name" value="DHFR"/>
    <property type="match status" value="1"/>
</dbReference>